<comment type="caution">
    <text evidence="3">The sequence shown here is derived from an EMBL/GenBank/DDBJ whole genome shotgun (WGS) entry which is preliminary data.</text>
</comment>
<evidence type="ECO:0000256" key="1">
    <source>
        <dbReference type="ARBA" id="ARBA00008853"/>
    </source>
</evidence>
<dbReference type="PANTHER" id="PTHR10907:SF47">
    <property type="entry name" value="REGUCALCIN"/>
    <property type="match status" value="1"/>
</dbReference>
<dbReference type="EMBL" id="BAABLW010000005">
    <property type="protein sequence ID" value="GAA4916316.1"/>
    <property type="molecule type" value="Genomic_DNA"/>
</dbReference>
<dbReference type="RefSeq" id="WP_345476916.1">
    <property type="nucleotide sequence ID" value="NZ_BAABLW010000005.1"/>
</dbReference>
<dbReference type="PANTHER" id="PTHR10907">
    <property type="entry name" value="REGUCALCIN"/>
    <property type="match status" value="1"/>
</dbReference>
<dbReference type="InterPro" id="IPR013658">
    <property type="entry name" value="SGL"/>
</dbReference>
<name>A0ABP9FWP0_9MICC</name>
<dbReference type="Pfam" id="PF08450">
    <property type="entry name" value="SGL"/>
    <property type="match status" value="1"/>
</dbReference>
<evidence type="ECO:0000313" key="4">
    <source>
        <dbReference type="Proteomes" id="UP001500368"/>
    </source>
</evidence>
<dbReference type="InterPro" id="IPR005511">
    <property type="entry name" value="SMP-30"/>
</dbReference>
<comment type="similarity">
    <text evidence="1">Belongs to the SMP-30/CGR1 family.</text>
</comment>
<evidence type="ECO:0000259" key="2">
    <source>
        <dbReference type="Pfam" id="PF08450"/>
    </source>
</evidence>
<gene>
    <name evidence="3" type="ORF">GCM10025790_09380</name>
</gene>
<dbReference type="SUPFAM" id="SSF63829">
    <property type="entry name" value="Calcium-dependent phosphotriesterase"/>
    <property type="match status" value="1"/>
</dbReference>
<sequence length="332" mass="33893">MSSASTANGSTHSASVITGDWDAVDDQRFSLSEGARCIGTEAAAGAGFGDQHFICVDIPSGRLFSTTGEPGAGLQLRADLDVPLGAAARTAGGGWIAAAGTSVIRLVPAADGSGLLIADEVIAQLPVDSAEQRVNDAVADPHGRFWPGAMGQQGEEGQGLLARVRARGSGPAEISPAEINSAEISTVHAPMTIPNGPAFSADGSTMYFAETSEGRIMRATVDPETGGVGSPELFAQIDEGNPDGMTVDAEGCLWQAVYGGGCLLRFAPDGQLLEKIPVPASQPTSVALSAEPPYRVVVTTAAQELENPQQHDGRVISAPVSVAGRVADSFGE</sequence>
<keyword evidence="4" id="KW-1185">Reference proteome</keyword>
<dbReference type="Gene3D" id="2.120.10.30">
    <property type="entry name" value="TolB, C-terminal domain"/>
    <property type="match status" value="1"/>
</dbReference>
<protein>
    <submittedName>
        <fullName evidence="3">SMP-30/gluconolactonase/LRE family protein</fullName>
    </submittedName>
</protein>
<reference evidence="4" key="1">
    <citation type="journal article" date="2019" name="Int. J. Syst. Evol. Microbiol.">
        <title>The Global Catalogue of Microorganisms (GCM) 10K type strain sequencing project: providing services to taxonomists for standard genome sequencing and annotation.</title>
        <authorList>
            <consortium name="The Broad Institute Genomics Platform"/>
            <consortium name="The Broad Institute Genome Sequencing Center for Infectious Disease"/>
            <person name="Wu L."/>
            <person name="Ma J."/>
        </authorList>
    </citation>
    <scope>NUCLEOTIDE SEQUENCE [LARGE SCALE GENOMIC DNA]</scope>
    <source>
        <strain evidence="4">JCM 19129</strain>
    </source>
</reference>
<dbReference type="InterPro" id="IPR011042">
    <property type="entry name" value="6-blade_b-propeller_TolB-like"/>
</dbReference>
<dbReference type="Proteomes" id="UP001500368">
    <property type="component" value="Unassembled WGS sequence"/>
</dbReference>
<organism evidence="3 4">
    <name type="scientific">Nesterenkonia rhizosphaerae</name>
    <dbReference type="NCBI Taxonomy" id="1348272"/>
    <lineage>
        <taxon>Bacteria</taxon>
        <taxon>Bacillati</taxon>
        <taxon>Actinomycetota</taxon>
        <taxon>Actinomycetes</taxon>
        <taxon>Micrococcales</taxon>
        <taxon>Micrococcaceae</taxon>
        <taxon>Nesterenkonia</taxon>
    </lineage>
</organism>
<dbReference type="PRINTS" id="PR01790">
    <property type="entry name" value="SMP30FAMILY"/>
</dbReference>
<proteinExistence type="inferred from homology"/>
<evidence type="ECO:0000313" key="3">
    <source>
        <dbReference type="EMBL" id="GAA4916316.1"/>
    </source>
</evidence>
<accession>A0ABP9FWP0</accession>
<feature type="domain" description="SMP-30/Gluconolactonase/LRE-like region" evidence="2">
    <location>
        <begin position="50"/>
        <end position="301"/>
    </location>
</feature>